<name>A0A813VUI4_9BILA</name>
<keyword evidence="4" id="KW-1185">Reference proteome</keyword>
<dbReference type="InterPro" id="IPR029071">
    <property type="entry name" value="Ubiquitin-like_domsf"/>
</dbReference>
<proteinExistence type="predicted"/>
<dbReference type="Proteomes" id="UP000663877">
    <property type="component" value="Unassembled WGS sequence"/>
</dbReference>
<accession>A0A813VUI4</accession>
<gene>
    <name evidence="2" type="ORF">BJG266_LOCUS7552</name>
    <name evidence="3" type="ORF">QVE165_LOCUS34547</name>
</gene>
<feature type="domain" description="Ras-associating" evidence="1">
    <location>
        <begin position="20"/>
        <end position="93"/>
    </location>
</feature>
<dbReference type="Gene3D" id="3.10.20.90">
    <property type="entry name" value="Phosphatidylinositol 3-kinase Catalytic Subunit, Chain A, domain 1"/>
    <property type="match status" value="1"/>
</dbReference>
<organism evidence="2 5">
    <name type="scientific">Adineta steineri</name>
    <dbReference type="NCBI Taxonomy" id="433720"/>
    <lineage>
        <taxon>Eukaryota</taxon>
        <taxon>Metazoa</taxon>
        <taxon>Spiralia</taxon>
        <taxon>Gnathifera</taxon>
        <taxon>Rotifera</taxon>
        <taxon>Eurotatoria</taxon>
        <taxon>Bdelloidea</taxon>
        <taxon>Adinetida</taxon>
        <taxon>Adinetidae</taxon>
        <taxon>Adineta</taxon>
    </lineage>
</organism>
<dbReference type="AlphaFoldDB" id="A0A813VUI4"/>
<dbReference type="GO" id="GO:0007165">
    <property type="term" value="P:signal transduction"/>
    <property type="evidence" value="ECO:0007669"/>
    <property type="project" value="InterPro"/>
</dbReference>
<protein>
    <recommendedName>
        <fullName evidence="1">Ras-associating domain-containing protein</fullName>
    </recommendedName>
</protein>
<dbReference type="Proteomes" id="UP000663832">
    <property type="component" value="Unassembled WGS sequence"/>
</dbReference>
<sequence length="351" mass="41281">MELETEIPIWYKGKVKWISNLTSRSTCSDVIQAILSSLSIDYSSFELNENYILYECWRGVERPLKYRCRLLKLWNSWAGECENVILTLRSREEESIPTHILIRQQEKKLNKLKRQLRRTDKQIQYLNKYENEKEILIYFNLSRSIIHLNNQIKNQEKIIFNLKFHIENENENNQENFLQDDFKKLLYDVNQTLITSRKLTLLADKIDQQIQKTNDQIEKKLLLLDELELDYALQDNIDIDSLEDQDEQISSSPLISIKTLTVQSRPTAIVEPSPSRLKSKEFLGNNLISHLSLDNLDKQEKNCLNTTKSKIDLIPLSIPYQNYKFQTINNDESDTGISSIYSNDEQLVTLV</sequence>
<evidence type="ECO:0000313" key="2">
    <source>
        <dbReference type="EMBL" id="CAF0845558.1"/>
    </source>
</evidence>
<dbReference type="InterPro" id="IPR000159">
    <property type="entry name" value="RA_dom"/>
</dbReference>
<comment type="caution">
    <text evidence="2">The sequence shown here is derived from an EMBL/GenBank/DDBJ whole genome shotgun (WGS) entry which is preliminary data.</text>
</comment>
<dbReference type="InterPro" id="IPR033593">
    <property type="entry name" value="N-RASSF"/>
</dbReference>
<evidence type="ECO:0000313" key="4">
    <source>
        <dbReference type="Proteomes" id="UP000663832"/>
    </source>
</evidence>
<dbReference type="PANTHER" id="PTHR15286">
    <property type="entry name" value="RAS-ASSOCIATING DOMAIN CONTAINING PROTEIN"/>
    <property type="match status" value="1"/>
</dbReference>
<evidence type="ECO:0000313" key="3">
    <source>
        <dbReference type="EMBL" id="CAF1361004.1"/>
    </source>
</evidence>
<dbReference type="EMBL" id="CAJNOM010000326">
    <property type="protein sequence ID" value="CAF1361004.1"/>
    <property type="molecule type" value="Genomic_DNA"/>
</dbReference>
<dbReference type="PANTHER" id="PTHR15286:SF1">
    <property type="entry name" value="FI07216P"/>
    <property type="match status" value="1"/>
</dbReference>
<dbReference type="EMBL" id="CAJNOI010000023">
    <property type="protein sequence ID" value="CAF0845558.1"/>
    <property type="molecule type" value="Genomic_DNA"/>
</dbReference>
<evidence type="ECO:0000259" key="1">
    <source>
        <dbReference type="PROSITE" id="PS50200"/>
    </source>
</evidence>
<reference evidence="2" key="1">
    <citation type="submission" date="2021-02" db="EMBL/GenBank/DDBJ databases">
        <authorList>
            <person name="Nowell W R."/>
        </authorList>
    </citation>
    <scope>NUCLEOTIDE SEQUENCE</scope>
</reference>
<dbReference type="PROSITE" id="PS50200">
    <property type="entry name" value="RA"/>
    <property type="match status" value="1"/>
</dbReference>
<dbReference type="SUPFAM" id="SSF54236">
    <property type="entry name" value="Ubiquitin-like"/>
    <property type="match status" value="1"/>
</dbReference>
<dbReference type="OrthoDB" id="10034447at2759"/>
<evidence type="ECO:0000313" key="5">
    <source>
        <dbReference type="Proteomes" id="UP000663877"/>
    </source>
</evidence>